<feature type="region of interest" description="Disordered" evidence="1">
    <location>
        <begin position="59"/>
        <end position="88"/>
    </location>
</feature>
<comment type="caution">
    <text evidence="3">The sequence shown here is derived from an EMBL/GenBank/DDBJ whole genome shotgun (WGS) entry which is preliminary data.</text>
</comment>
<sequence length="494" mass="57279">MEIEDKPNCHHLHHNSLMTHDLKFLILHSSYRIPKYSQWAYSLVLKVITLAYAIQSTQSVGKTERPPPEEENRCKQPKQSISSSPNLNQSIMEDLPTELTIDILSRLPVKTIIHCKRVCKKWRNLVSDSSFVNLHLSRSPTGIIIHHKKPYLIRSATGIRIIVHHKKPRIDNWNIHNDPGILMWVEIEDIVDHHRLHYHGLFNVDLNRDVLAILPKSRVVGSVNGLICVWHYFPLLNIDDTYICNPITREYVVLPRERFLIGDDVGVVLYGFGVSSLTGEYKVVRAFQAKKVVQNQPNVLEAEVYTLGTGQWRSLGPVPVSCRLNTFKEFYGLFLNNHCHWIVSHNEICTFDLEKETFQLLPSPPPPPVKDIWSHRQSLAILNGCLCKLDTYRSELKIWVMKEYGIKNSWHREVVIRREICVTRWPLYEPIHLIAGLKDGSLLMVFENKLCVYDPRSQTIEDTKMFDPELSGWAYRPSFLKLQNSESERVHLLT</sequence>
<evidence type="ECO:0000313" key="3">
    <source>
        <dbReference type="EMBL" id="KAJ9552494.1"/>
    </source>
</evidence>
<dbReference type="Pfam" id="PF12937">
    <property type="entry name" value="F-box-like"/>
    <property type="match status" value="1"/>
</dbReference>
<dbReference type="InterPro" id="IPR017451">
    <property type="entry name" value="F-box-assoc_interact_dom"/>
</dbReference>
<gene>
    <name evidence="3" type="ORF">OSB04_016539</name>
</gene>
<dbReference type="Gene3D" id="1.20.1280.50">
    <property type="match status" value="1"/>
</dbReference>
<dbReference type="PANTHER" id="PTHR31672:SF13">
    <property type="entry name" value="F-BOX PROTEIN CPR30-LIKE"/>
    <property type="match status" value="1"/>
</dbReference>
<dbReference type="AlphaFoldDB" id="A0AA38T148"/>
<name>A0AA38T148_9ASTR</name>
<evidence type="ECO:0000313" key="4">
    <source>
        <dbReference type="Proteomes" id="UP001172457"/>
    </source>
</evidence>
<dbReference type="EMBL" id="JARYMX010000004">
    <property type="protein sequence ID" value="KAJ9552494.1"/>
    <property type="molecule type" value="Genomic_DNA"/>
</dbReference>
<dbReference type="PANTHER" id="PTHR31672">
    <property type="entry name" value="BNACNNG10540D PROTEIN"/>
    <property type="match status" value="1"/>
</dbReference>
<feature type="domain" description="F-box" evidence="2">
    <location>
        <begin position="89"/>
        <end position="134"/>
    </location>
</feature>
<feature type="compositionally biased region" description="Basic and acidic residues" evidence="1">
    <location>
        <begin position="62"/>
        <end position="74"/>
    </location>
</feature>
<dbReference type="SMART" id="SM00256">
    <property type="entry name" value="FBOX"/>
    <property type="match status" value="1"/>
</dbReference>
<feature type="non-terminal residue" evidence="3">
    <location>
        <position position="1"/>
    </location>
</feature>
<dbReference type="InterPro" id="IPR001810">
    <property type="entry name" value="F-box_dom"/>
</dbReference>
<dbReference type="InterPro" id="IPR036047">
    <property type="entry name" value="F-box-like_dom_sf"/>
</dbReference>
<dbReference type="InterPro" id="IPR013187">
    <property type="entry name" value="F-box-assoc_dom_typ3"/>
</dbReference>
<dbReference type="PROSITE" id="PS50181">
    <property type="entry name" value="FBOX"/>
    <property type="match status" value="1"/>
</dbReference>
<proteinExistence type="predicted"/>
<organism evidence="3 4">
    <name type="scientific">Centaurea solstitialis</name>
    <name type="common">yellow star-thistle</name>
    <dbReference type="NCBI Taxonomy" id="347529"/>
    <lineage>
        <taxon>Eukaryota</taxon>
        <taxon>Viridiplantae</taxon>
        <taxon>Streptophyta</taxon>
        <taxon>Embryophyta</taxon>
        <taxon>Tracheophyta</taxon>
        <taxon>Spermatophyta</taxon>
        <taxon>Magnoliopsida</taxon>
        <taxon>eudicotyledons</taxon>
        <taxon>Gunneridae</taxon>
        <taxon>Pentapetalae</taxon>
        <taxon>asterids</taxon>
        <taxon>campanulids</taxon>
        <taxon>Asterales</taxon>
        <taxon>Asteraceae</taxon>
        <taxon>Carduoideae</taxon>
        <taxon>Cardueae</taxon>
        <taxon>Centaureinae</taxon>
        <taxon>Centaurea</taxon>
    </lineage>
</organism>
<protein>
    <recommendedName>
        <fullName evidence="2">F-box domain-containing protein</fullName>
    </recommendedName>
</protein>
<dbReference type="CDD" id="cd22157">
    <property type="entry name" value="F-box_AtFBW1-like"/>
    <property type="match status" value="1"/>
</dbReference>
<keyword evidence="4" id="KW-1185">Reference proteome</keyword>
<evidence type="ECO:0000259" key="2">
    <source>
        <dbReference type="PROSITE" id="PS50181"/>
    </source>
</evidence>
<dbReference type="SUPFAM" id="SSF81383">
    <property type="entry name" value="F-box domain"/>
    <property type="match status" value="1"/>
</dbReference>
<feature type="compositionally biased region" description="Polar residues" evidence="1">
    <location>
        <begin position="77"/>
        <end position="88"/>
    </location>
</feature>
<reference evidence="3" key="1">
    <citation type="submission" date="2023-03" db="EMBL/GenBank/DDBJ databases">
        <title>Chromosome-scale reference genome and RAD-based genetic map of yellow starthistle (Centaurea solstitialis) reveal putative structural variation and QTLs associated with invader traits.</title>
        <authorList>
            <person name="Reatini B."/>
            <person name="Cang F.A."/>
            <person name="Jiang Q."/>
            <person name="Mckibben M.T.W."/>
            <person name="Barker M.S."/>
            <person name="Rieseberg L.H."/>
            <person name="Dlugosch K.M."/>
        </authorList>
    </citation>
    <scope>NUCLEOTIDE SEQUENCE</scope>
    <source>
        <strain evidence="3">CAN-66</strain>
        <tissue evidence="3">Leaf</tissue>
    </source>
</reference>
<dbReference type="Pfam" id="PF08268">
    <property type="entry name" value="FBA_3"/>
    <property type="match status" value="1"/>
</dbReference>
<dbReference type="InterPro" id="IPR050796">
    <property type="entry name" value="SCF_F-box_component"/>
</dbReference>
<dbReference type="Proteomes" id="UP001172457">
    <property type="component" value="Chromosome 4"/>
</dbReference>
<accession>A0AA38T148</accession>
<dbReference type="NCBIfam" id="TIGR01640">
    <property type="entry name" value="F_box_assoc_1"/>
    <property type="match status" value="1"/>
</dbReference>
<evidence type="ECO:0000256" key="1">
    <source>
        <dbReference type="SAM" id="MobiDB-lite"/>
    </source>
</evidence>